<protein>
    <submittedName>
        <fullName evidence="1">Uncharacterized protein</fullName>
    </submittedName>
</protein>
<dbReference type="AlphaFoldDB" id="A0A016TBY5"/>
<sequence>MLPKNYPSNKTGCEGCQYSSFAAPDARRSDEIKMRRQSHSCKWVQTIEFDFTHLIFAQPVDTCGVISGTTCTTGGAQTHNYKSSNRIKPFPCSGLSQGDVGRKQERLRLGVTKTGPPGPYDVLRKIEICSCCNIKLEEDALYLLGCKDENDDCRFVRPFNNLTKAESKLFKV</sequence>
<dbReference type="Gene3D" id="2.40.50.780">
    <property type="match status" value="1"/>
</dbReference>
<name>A0A016TBY5_9BILA</name>
<dbReference type="Proteomes" id="UP000024635">
    <property type="component" value="Unassembled WGS sequence"/>
</dbReference>
<proteinExistence type="predicted"/>
<evidence type="ECO:0000313" key="1">
    <source>
        <dbReference type="EMBL" id="EYC00187.1"/>
    </source>
</evidence>
<evidence type="ECO:0000313" key="2">
    <source>
        <dbReference type="Proteomes" id="UP000024635"/>
    </source>
</evidence>
<accession>A0A016TBY5</accession>
<keyword evidence="2" id="KW-1185">Reference proteome</keyword>
<reference evidence="2" key="1">
    <citation type="journal article" date="2015" name="Nat. Genet.">
        <title>The genome and transcriptome of the zoonotic hookworm Ancylostoma ceylanicum identify infection-specific gene families.</title>
        <authorList>
            <person name="Schwarz E.M."/>
            <person name="Hu Y."/>
            <person name="Antoshechkin I."/>
            <person name="Miller M.M."/>
            <person name="Sternberg P.W."/>
            <person name="Aroian R.V."/>
        </authorList>
    </citation>
    <scope>NUCLEOTIDE SEQUENCE</scope>
    <source>
        <strain evidence="2">HY135</strain>
    </source>
</reference>
<organism evidence="1 2">
    <name type="scientific">Ancylostoma ceylanicum</name>
    <dbReference type="NCBI Taxonomy" id="53326"/>
    <lineage>
        <taxon>Eukaryota</taxon>
        <taxon>Metazoa</taxon>
        <taxon>Ecdysozoa</taxon>
        <taxon>Nematoda</taxon>
        <taxon>Chromadorea</taxon>
        <taxon>Rhabditida</taxon>
        <taxon>Rhabditina</taxon>
        <taxon>Rhabditomorpha</taxon>
        <taxon>Strongyloidea</taxon>
        <taxon>Ancylostomatidae</taxon>
        <taxon>Ancylostomatinae</taxon>
        <taxon>Ancylostoma</taxon>
    </lineage>
</organism>
<dbReference type="EMBL" id="JARK01001453">
    <property type="protein sequence ID" value="EYC00187.1"/>
    <property type="molecule type" value="Genomic_DNA"/>
</dbReference>
<dbReference type="InterPro" id="IPR049084">
    <property type="entry name" value="AceES-2"/>
</dbReference>
<comment type="caution">
    <text evidence="1">The sequence shown here is derived from an EMBL/GenBank/DDBJ whole genome shotgun (WGS) entry which is preliminary data.</text>
</comment>
<gene>
    <name evidence="1" type="primary">Acey_s0117.g658</name>
    <name evidence="1" type="ORF">Y032_0117g658</name>
</gene>
<dbReference type="Pfam" id="PF21556">
    <property type="entry name" value="AceES-2"/>
    <property type="match status" value="1"/>
</dbReference>